<dbReference type="GO" id="GO:0005524">
    <property type="term" value="F:ATP binding"/>
    <property type="evidence" value="ECO:0007669"/>
    <property type="project" value="InterPro"/>
</dbReference>
<dbReference type="SUPFAM" id="SSF46565">
    <property type="entry name" value="Chaperone J-domain"/>
    <property type="match status" value="1"/>
</dbReference>
<reference evidence="10" key="1">
    <citation type="submission" date="2010-08" db="EMBL/GenBank/DDBJ databases">
        <authorList>
            <consortium name="Caenorhabditis japonica Sequencing Consortium"/>
            <person name="Wilson R.K."/>
        </authorList>
    </citation>
    <scope>NUCLEOTIDE SEQUENCE [LARGE SCALE GENOMIC DNA]</scope>
    <source>
        <strain evidence="10">DF5081</strain>
    </source>
</reference>
<dbReference type="PRINTS" id="PR00625">
    <property type="entry name" value="JDOMAIN"/>
</dbReference>
<dbReference type="PROSITE" id="PS51188">
    <property type="entry name" value="ZF_CR"/>
    <property type="match status" value="1"/>
</dbReference>
<dbReference type="EnsemblMetazoa" id="CJA13489.1">
    <property type="protein sequence ID" value="CJA13489.1"/>
    <property type="gene ID" value="WBGene00132693"/>
</dbReference>
<accession>A0A8R1DWI5</accession>
<dbReference type="GO" id="GO:0006457">
    <property type="term" value="P:protein folding"/>
    <property type="evidence" value="ECO:0007669"/>
    <property type="project" value="InterPro"/>
</dbReference>
<feature type="region of interest" description="Disordered" evidence="6">
    <location>
        <begin position="375"/>
        <end position="405"/>
    </location>
</feature>
<dbReference type="OMA" id="FPDVINP"/>
<dbReference type="FunFam" id="2.60.260.20:FF:000003">
    <property type="entry name" value="DnaJ subfamily A member 2"/>
    <property type="match status" value="1"/>
</dbReference>
<dbReference type="PANTHER" id="PTHR43888">
    <property type="entry name" value="DNAJ-LIKE-2, ISOFORM A-RELATED"/>
    <property type="match status" value="1"/>
</dbReference>
<dbReference type="CDD" id="cd10747">
    <property type="entry name" value="DnaJ_C"/>
    <property type="match status" value="1"/>
</dbReference>
<dbReference type="Pfam" id="PF00226">
    <property type="entry name" value="DnaJ"/>
    <property type="match status" value="1"/>
</dbReference>
<dbReference type="Pfam" id="PF01556">
    <property type="entry name" value="DnaJ_C"/>
    <property type="match status" value="1"/>
</dbReference>
<dbReference type="SMART" id="SM00271">
    <property type="entry name" value="DnaJ"/>
    <property type="match status" value="1"/>
</dbReference>
<feature type="domain" description="CR-type" evidence="8">
    <location>
        <begin position="124"/>
        <end position="207"/>
    </location>
</feature>
<dbReference type="FunFam" id="2.10.230.10:FF:000001">
    <property type="entry name" value="DnaJ subfamily A member 2"/>
    <property type="match status" value="1"/>
</dbReference>
<dbReference type="PROSITE" id="PS50076">
    <property type="entry name" value="DNAJ_2"/>
    <property type="match status" value="1"/>
</dbReference>
<evidence type="ECO:0000256" key="1">
    <source>
        <dbReference type="ARBA" id="ARBA00022723"/>
    </source>
</evidence>
<dbReference type="GO" id="GO:0051082">
    <property type="term" value="F:unfolded protein binding"/>
    <property type="evidence" value="ECO:0007669"/>
    <property type="project" value="InterPro"/>
</dbReference>
<dbReference type="InterPro" id="IPR036410">
    <property type="entry name" value="HSP_DnaJ_Cys-rich_dom_sf"/>
</dbReference>
<evidence type="ECO:0000256" key="3">
    <source>
        <dbReference type="ARBA" id="ARBA00022771"/>
    </source>
</evidence>
<dbReference type="Gene3D" id="2.60.260.20">
    <property type="entry name" value="Urease metallochaperone UreE, N-terminal domain"/>
    <property type="match status" value="2"/>
</dbReference>
<feature type="domain" description="J" evidence="7">
    <location>
        <begin position="6"/>
        <end position="68"/>
    </location>
</feature>
<organism evidence="9 10">
    <name type="scientific">Caenorhabditis japonica</name>
    <dbReference type="NCBI Taxonomy" id="281687"/>
    <lineage>
        <taxon>Eukaryota</taxon>
        <taxon>Metazoa</taxon>
        <taxon>Ecdysozoa</taxon>
        <taxon>Nematoda</taxon>
        <taxon>Chromadorea</taxon>
        <taxon>Rhabditida</taxon>
        <taxon>Rhabditina</taxon>
        <taxon>Rhabditomorpha</taxon>
        <taxon>Rhabditoidea</taxon>
        <taxon>Rhabditidae</taxon>
        <taxon>Peloderinae</taxon>
        <taxon>Caenorhabditis</taxon>
    </lineage>
</organism>
<evidence type="ECO:0000256" key="6">
    <source>
        <dbReference type="SAM" id="MobiDB-lite"/>
    </source>
</evidence>
<dbReference type="FunFam" id="1.10.287.110:FF:000014">
    <property type="entry name" value="dnaJ homolog subfamily A member 1"/>
    <property type="match status" value="1"/>
</dbReference>
<evidence type="ECO:0000259" key="7">
    <source>
        <dbReference type="PROSITE" id="PS50076"/>
    </source>
</evidence>
<feature type="compositionally biased region" description="Gly residues" evidence="6">
    <location>
        <begin position="387"/>
        <end position="397"/>
    </location>
</feature>
<keyword evidence="1 5" id="KW-0479">Metal-binding</keyword>
<dbReference type="CDD" id="cd06257">
    <property type="entry name" value="DnaJ"/>
    <property type="match status" value="1"/>
</dbReference>
<sequence length="405" mass="45125">MVKETKYYDTLGVKPDASDSELKKAYRKLALKFHPDKNPDGAEQFKQISQAYEVLSDEKKRKIYDQAGEEGLQGGGGGGGEGFHNPFDVFDMFFGGGGGGRRGERRVKPTVHQMRVTLDTLYKGATRKLKINRTVTCKQCKGRGGAEGACKDCSDCNGRGIKIRVIRMGPMVQQMQSHCESCQGEGSIFAEKDKCKKCNGRKQVREEEILEVHIKPGQRDGEKFVFEEKGDQALDIEKPGDFIVVLDEQEHEKFVRKGDNLIIQHNIELSEALCGFVRTIKTLDGRDIYYRVLPGEVIAHAAVKVIHNEGMPMHRTPSDRGDLLVQFDVKFPDKMSPSNAIKLAELLPGKREEIIDEDAEVVELVDLDPRASRRTFGEREEQEGHGHGGFGGHGHGPQGVQCQQS</sequence>
<dbReference type="Pfam" id="PF00684">
    <property type="entry name" value="DnaJ_CXXCXGXG"/>
    <property type="match status" value="1"/>
</dbReference>
<dbReference type="GO" id="GO:0008270">
    <property type="term" value="F:zinc ion binding"/>
    <property type="evidence" value="ECO:0007669"/>
    <property type="project" value="UniProtKB-KW"/>
</dbReference>
<dbReference type="InterPro" id="IPR012724">
    <property type="entry name" value="DnaJ"/>
</dbReference>
<dbReference type="InterPro" id="IPR044713">
    <property type="entry name" value="DNJA1/2-like"/>
</dbReference>
<dbReference type="Proteomes" id="UP000005237">
    <property type="component" value="Unassembled WGS sequence"/>
</dbReference>
<reference evidence="9" key="2">
    <citation type="submission" date="2022-06" db="UniProtKB">
        <authorList>
            <consortium name="EnsemblMetazoa"/>
        </authorList>
    </citation>
    <scope>IDENTIFICATION</scope>
    <source>
        <strain evidence="9">DF5081</strain>
    </source>
</reference>
<protein>
    <submittedName>
        <fullName evidence="9">Uncharacterized protein</fullName>
    </submittedName>
</protein>
<dbReference type="SUPFAM" id="SSF57938">
    <property type="entry name" value="DnaJ/Hsp40 cysteine-rich domain"/>
    <property type="match status" value="1"/>
</dbReference>
<proteinExistence type="inferred from homology"/>
<keyword evidence="4 5" id="KW-0862">Zinc</keyword>
<evidence type="ECO:0000313" key="9">
    <source>
        <dbReference type="EnsemblMetazoa" id="CJA13489.1"/>
    </source>
</evidence>
<dbReference type="InterPro" id="IPR001623">
    <property type="entry name" value="DnaJ_domain"/>
</dbReference>
<dbReference type="InterPro" id="IPR002939">
    <property type="entry name" value="DnaJ_C"/>
</dbReference>
<keyword evidence="10" id="KW-1185">Reference proteome</keyword>
<dbReference type="AlphaFoldDB" id="A0A8R1DWI5"/>
<keyword evidence="2" id="KW-0677">Repeat</keyword>
<dbReference type="InterPro" id="IPR008971">
    <property type="entry name" value="HSP40/DnaJ_pept-bd"/>
</dbReference>
<dbReference type="PROSITE" id="PS00636">
    <property type="entry name" value="DNAJ_1"/>
    <property type="match status" value="1"/>
</dbReference>
<dbReference type="InterPro" id="IPR018253">
    <property type="entry name" value="DnaJ_domain_CS"/>
</dbReference>
<evidence type="ECO:0000256" key="2">
    <source>
        <dbReference type="ARBA" id="ARBA00022737"/>
    </source>
</evidence>
<dbReference type="Gene3D" id="2.10.230.10">
    <property type="entry name" value="Heat shock protein DnaJ, cysteine-rich domain"/>
    <property type="match status" value="1"/>
</dbReference>
<feature type="zinc finger region" description="CR-type" evidence="5">
    <location>
        <begin position="124"/>
        <end position="207"/>
    </location>
</feature>
<dbReference type="HAMAP" id="MF_01152">
    <property type="entry name" value="DnaJ"/>
    <property type="match status" value="1"/>
</dbReference>
<name>A0A8R1DWI5_CAEJA</name>
<dbReference type="GO" id="GO:0030544">
    <property type="term" value="F:Hsp70 protein binding"/>
    <property type="evidence" value="ECO:0007669"/>
    <property type="project" value="InterPro"/>
</dbReference>
<dbReference type="GO" id="GO:0001671">
    <property type="term" value="F:ATPase activator activity"/>
    <property type="evidence" value="ECO:0007669"/>
    <property type="project" value="EnsemblMetazoa"/>
</dbReference>
<evidence type="ECO:0000313" key="10">
    <source>
        <dbReference type="Proteomes" id="UP000005237"/>
    </source>
</evidence>
<evidence type="ECO:0000256" key="5">
    <source>
        <dbReference type="PROSITE-ProRule" id="PRU00546"/>
    </source>
</evidence>
<dbReference type="CDD" id="cd10719">
    <property type="entry name" value="DnaJ_zf"/>
    <property type="match status" value="1"/>
</dbReference>
<dbReference type="Gene3D" id="1.10.287.110">
    <property type="entry name" value="DnaJ domain"/>
    <property type="match status" value="1"/>
</dbReference>
<dbReference type="InterPro" id="IPR036869">
    <property type="entry name" value="J_dom_sf"/>
</dbReference>
<dbReference type="GO" id="GO:0009408">
    <property type="term" value="P:response to heat"/>
    <property type="evidence" value="ECO:0007669"/>
    <property type="project" value="InterPro"/>
</dbReference>
<keyword evidence="3 5" id="KW-0863">Zinc-finger</keyword>
<feature type="compositionally biased region" description="Basic and acidic residues" evidence="6">
    <location>
        <begin position="375"/>
        <end position="386"/>
    </location>
</feature>
<evidence type="ECO:0000259" key="8">
    <source>
        <dbReference type="PROSITE" id="PS51188"/>
    </source>
</evidence>
<evidence type="ECO:0000256" key="4">
    <source>
        <dbReference type="ARBA" id="ARBA00022833"/>
    </source>
</evidence>
<dbReference type="SUPFAM" id="SSF49493">
    <property type="entry name" value="HSP40/DnaJ peptide-binding domain"/>
    <property type="match status" value="2"/>
</dbReference>
<dbReference type="InterPro" id="IPR001305">
    <property type="entry name" value="HSP_DnaJ_Cys-rich_dom"/>
</dbReference>